<dbReference type="EMBL" id="VUJV01000009">
    <property type="protein sequence ID" value="KAA1415516.1"/>
    <property type="molecule type" value="Genomic_DNA"/>
</dbReference>
<sequence>MEIEVETVERLVFADGSPVRAASAVAPFGGGFVVVQDDATHGALVREGVTGEVRLLPPVQGLEEFSDASGTKHLKPDLEAACALAVDGAPVLLMGSGSLAARKRWALLAMVEGRPEVAVAEMAPLYDAVAAALDVPIDALNLEGACLVDGMLRWYLRGLPSAGLMPASVDLQPREALDAVLGRIRPGEVTVLNPRRYRLGEAAGVGLAITDAVGLPDGTVLLSAAAEDSPNVRDDGPVVASALVRLDGSDVVDVTALPLVEGRVCKVEGLALTEVDGTRVRVMAVVDADDPTAPSVALRLRVRL</sequence>
<reference evidence="1 2" key="1">
    <citation type="submission" date="2019-09" db="EMBL/GenBank/DDBJ databases">
        <title>Nocardioides panacisoli sp. nov., isolated from the soil of a ginseng field.</title>
        <authorList>
            <person name="Cho C."/>
        </authorList>
    </citation>
    <scope>NUCLEOTIDE SEQUENCE [LARGE SCALE GENOMIC DNA]</scope>
    <source>
        <strain evidence="1 2">BN130099</strain>
    </source>
</reference>
<protein>
    <submittedName>
        <fullName evidence="1">Uncharacterized protein</fullName>
    </submittedName>
</protein>
<dbReference type="RefSeq" id="WP_149730390.1">
    <property type="nucleotide sequence ID" value="NZ_VUJV01000009.1"/>
</dbReference>
<comment type="caution">
    <text evidence="1">The sequence shown here is derived from an EMBL/GenBank/DDBJ whole genome shotgun (WGS) entry which is preliminary data.</text>
</comment>
<proteinExistence type="predicted"/>
<evidence type="ECO:0000313" key="1">
    <source>
        <dbReference type="EMBL" id="KAA1415516.1"/>
    </source>
</evidence>
<accession>A0A5B1L500</accession>
<evidence type="ECO:0000313" key="2">
    <source>
        <dbReference type="Proteomes" id="UP000325003"/>
    </source>
</evidence>
<keyword evidence="2" id="KW-1185">Reference proteome</keyword>
<name>A0A5B1L500_9ACTN</name>
<dbReference type="InterPro" id="IPR053852">
    <property type="entry name" value="DUF6910"/>
</dbReference>
<gene>
    <name evidence="1" type="ORF">F0U44_21295</name>
</gene>
<dbReference type="Proteomes" id="UP000325003">
    <property type="component" value="Unassembled WGS sequence"/>
</dbReference>
<organism evidence="1 2">
    <name type="scientific">Nocardioides humilatus</name>
    <dbReference type="NCBI Taxonomy" id="2607660"/>
    <lineage>
        <taxon>Bacteria</taxon>
        <taxon>Bacillati</taxon>
        <taxon>Actinomycetota</taxon>
        <taxon>Actinomycetes</taxon>
        <taxon>Propionibacteriales</taxon>
        <taxon>Nocardioidaceae</taxon>
        <taxon>Nocardioides</taxon>
    </lineage>
</organism>
<dbReference type="AlphaFoldDB" id="A0A5B1L500"/>
<reference evidence="1 2" key="2">
    <citation type="submission" date="2019-09" db="EMBL/GenBank/DDBJ databases">
        <authorList>
            <person name="Jin C."/>
        </authorList>
    </citation>
    <scope>NUCLEOTIDE SEQUENCE [LARGE SCALE GENOMIC DNA]</scope>
    <source>
        <strain evidence="1 2">BN130099</strain>
    </source>
</reference>
<dbReference type="Pfam" id="PF21851">
    <property type="entry name" value="DUF6910"/>
    <property type="match status" value="1"/>
</dbReference>